<dbReference type="EMBL" id="CP046052">
    <property type="protein sequence ID" value="QGM44998.1"/>
    <property type="molecule type" value="Genomic_DNA"/>
</dbReference>
<organism evidence="1 2">
    <name type="scientific">Methylocystis heyeri</name>
    <dbReference type="NCBI Taxonomy" id="391905"/>
    <lineage>
        <taxon>Bacteria</taxon>
        <taxon>Pseudomonadati</taxon>
        <taxon>Pseudomonadota</taxon>
        <taxon>Alphaproteobacteria</taxon>
        <taxon>Hyphomicrobiales</taxon>
        <taxon>Methylocystaceae</taxon>
        <taxon>Methylocystis</taxon>
    </lineage>
</organism>
<dbReference type="OrthoDB" id="7565760at2"/>
<gene>
    <name evidence="1" type="ORF">H2LOC_004455</name>
</gene>
<name>A0A6B8KEJ2_9HYPH</name>
<protein>
    <submittedName>
        <fullName evidence="1">Uncharacterized protein</fullName>
    </submittedName>
</protein>
<dbReference type="Proteomes" id="UP000309061">
    <property type="component" value="Chromosome"/>
</dbReference>
<dbReference type="RefSeq" id="WP_136495289.1">
    <property type="nucleotide sequence ID" value="NZ_CP046052.1"/>
</dbReference>
<proteinExistence type="predicted"/>
<dbReference type="KEGG" id="mhey:H2LOC_004455"/>
<reference evidence="1 2" key="1">
    <citation type="submission" date="2019-11" db="EMBL/GenBank/DDBJ databases">
        <title>The genome sequence of Methylocystis heyeri.</title>
        <authorList>
            <person name="Oshkin I.Y."/>
            <person name="Miroshnikov K."/>
            <person name="Dedysh S.N."/>
        </authorList>
    </citation>
    <scope>NUCLEOTIDE SEQUENCE [LARGE SCALE GENOMIC DNA]</scope>
    <source>
        <strain evidence="1 2">H2</strain>
    </source>
</reference>
<sequence length="109" mass="12635">MTTDKTERSTAELDSWVGRWVCVDQWNHNIVIAISKTDDGLDVQAFDPNDGEVAEIYDPRLVGDVFLFSAHWSTGQFTKYRVRQLGDELEIIFTYTDATHYKRDLSHQH</sequence>
<evidence type="ECO:0000313" key="1">
    <source>
        <dbReference type="EMBL" id="QGM44998.1"/>
    </source>
</evidence>
<accession>A0A6B8KEJ2</accession>
<dbReference type="AlphaFoldDB" id="A0A6B8KEJ2"/>
<evidence type="ECO:0000313" key="2">
    <source>
        <dbReference type="Proteomes" id="UP000309061"/>
    </source>
</evidence>
<keyword evidence="2" id="KW-1185">Reference proteome</keyword>